<dbReference type="InParanoid" id="A0A0G4ERE7"/>
<evidence type="ECO:0000259" key="6">
    <source>
        <dbReference type="Pfam" id="PF20811"/>
    </source>
</evidence>
<dbReference type="Pfam" id="PF05028">
    <property type="entry name" value="PARG_cat_C"/>
    <property type="match status" value="1"/>
</dbReference>
<dbReference type="VEuPathDB" id="CryptoDB:Vbra_4097"/>
<dbReference type="PhylomeDB" id="A0A0G4ERE7"/>
<evidence type="ECO:0000259" key="5">
    <source>
        <dbReference type="Pfam" id="PF05028"/>
    </source>
</evidence>
<dbReference type="EC" id="3.2.1.143" evidence="2"/>
<comment type="similarity">
    <text evidence="1">Belongs to the poly(ADP-ribose) glycohydrolase family.</text>
</comment>
<dbReference type="Pfam" id="PF20811">
    <property type="entry name" value="PARG_cat_N"/>
    <property type="match status" value="1"/>
</dbReference>
<feature type="region of interest" description="Disordered" evidence="4">
    <location>
        <begin position="177"/>
        <end position="222"/>
    </location>
</feature>
<proteinExistence type="inferred from homology"/>
<feature type="compositionally biased region" description="Basic and acidic residues" evidence="4">
    <location>
        <begin position="457"/>
        <end position="466"/>
    </location>
</feature>
<evidence type="ECO:0000256" key="4">
    <source>
        <dbReference type="SAM" id="MobiDB-lite"/>
    </source>
</evidence>
<name>A0A0G4ERE7_VITBC</name>
<dbReference type="GO" id="GO:0005737">
    <property type="term" value="C:cytoplasm"/>
    <property type="evidence" value="ECO:0007669"/>
    <property type="project" value="TreeGrafter"/>
</dbReference>
<feature type="domain" description="PARG helical" evidence="6">
    <location>
        <begin position="82"/>
        <end position="170"/>
    </location>
</feature>
<keyword evidence="8" id="KW-1185">Reference proteome</keyword>
<dbReference type="InterPro" id="IPR007724">
    <property type="entry name" value="Poly_GlycHdrlase"/>
</dbReference>
<dbReference type="Proteomes" id="UP000041254">
    <property type="component" value="Unassembled WGS sequence"/>
</dbReference>
<dbReference type="InterPro" id="IPR046372">
    <property type="entry name" value="PARG_cat_C"/>
</dbReference>
<evidence type="ECO:0000256" key="1">
    <source>
        <dbReference type="ARBA" id="ARBA00009545"/>
    </source>
</evidence>
<keyword evidence="3" id="KW-0378">Hydrolase</keyword>
<dbReference type="GO" id="GO:0005634">
    <property type="term" value="C:nucleus"/>
    <property type="evidence" value="ECO:0007669"/>
    <property type="project" value="TreeGrafter"/>
</dbReference>
<dbReference type="GO" id="GO:1990966">
    <property type="term" value="P:ATP generation from poly-ADP-D-ribose"/>
    <property type="evidence" value="ECO:0007669"/>
    <property type="project" value="TreeGrafter"/>
</dbReference>
<gene>
    <name evidence="7" type="ORF">Vbra_4097</name>
</gene>
<evidence type="ECO:0000313" key="7">
    <source>
        <dbReference type="EMBL" id="CEL99977.1"/>
    </source>
</evidence>
<protein>
    <recommendedName>
        <fullName evidence="2">poly(ADP-ribose) glycohydrolase</fullName>
        <ecNumber evidence="2">3.2.1.143</ecNumber>
    </recommendedName>
</protein>
<dbReference type="GO" id="GO:0006282">
    <property type="term" value="P:regulation of DNA repair"/>
    <property type="evidence" value="ECO:0007669"/>
    <property type="project" value="InterPro"/>
</dbReference>
<dbReference type="GO" id="GO:0005975">
    <property type="term" value="P:carbohydrate metabolic process"/>
    <property type="evidence" value="ECO:0007669"/>
    <property type="project" value="InterPro"/>
</dbReference>
<dbReference type="STRING" id="1169540.A0A0G4ERE7"/>
<evidence type="ECO:0000313" key="8">
    <source>
        <dbReference type="Proteomes" id="UP000041254"/>
    </source>
</evidence>
<reference evidence="7 8" key="1">
    <citation type="submission" date="2014-11" db="EMBL/GenBank/DDBJ databases">
        <authorList>
            <person name="Zhu J."/>
            <person name="Qi W."/>
            <person name="Song R."/>
        </authorList>
    </citation>
    <scope>NUCLEOTIDE SEQUENCE [LARGE SCALE GENOMIC DNA]</scope>
</reference>
<dbReference type="AlphaFoldDB" id="A0A0G4ERE7"/>
<dbReference type="PANTHER" id="PTHR12837">
    <property type="entry name" value="POLY ADP-RIBOSE GLYCOHYDROLASE"/>
    <property type="match status" value="1"/>
</dbReference>
<accession>A0A0G4ERE7</accession>
<dbReference type="EMBL" id="CDMY01000293">
    <property type="protein sequence ID" value="CEL99977.1"/>
    <property type="molecule type" value="Genomic_DNA"/>
</dbReference>
<dbReference type="PANTHER" id="PTHR12837:SF0">
    <property type="entry name" value="POLY(ADP-RIBOSE) GLYCOHYDROLASE"/>
    <property type="match status" value="1"/>
</dbReference>
<feature type="compositionally biased region" description="Low complexity" evidence="4">
    <location>
        <begin position="417"/>
        <end position="428"/>
    </location>
</feature>
<feature type="domain" description="PARG catalytic Macro" evidence="5">
    <location>
        <begin position="282"/>
        <end position="520"/>
    </location>
</feature>
<sequence>MSSKRDVLVLPCHKSYWSRVKGDLRHIATGRIGTLTQFRECLTQMATSSGCMKSRSQFQALEPVFDCLDAQCVESPVSGSVNSTEYLEKILPVQAALLLDMKSLFPRPIAVLRKGMRTQEVLTERQCLTLISAGFLCLLPEPSDKLQSLNFRTQATKLRCLLNYFRRCLTPAEASLLLNPPDAQDKGEDQPAGDSPAEGAGNQTLPEGEAETPPATPQPPGAWLADRLVTFHRRVLSSSVPAYEELWESPQQLLAFKFVDDVDACDANKDSSRNSRLINSHAPRLGGSVLEMGADSDEILMMEYPSMLAGLVLVEKLSASECVVVSGIQRYNLLKGSGASLRWLGDYVDECAPTTDGHVQREMAVYQIKSYKTQPLAQFSPTDILSELAAIHIAVHPTLGTTANKSWPPPQHEGEAAESAPAASAEPAVAEERKDSPQPGEQQSADVSAAPAGAEKPPVEERRAESPKSPSSDKTALPLPPKVPLFAYPPGCGAIYGGFPQLRFFLLWLASSCCERELLVRCPGSMGIDWDSELDRQQLSHIQSLVKQRGMTVGQLFGFLIDGASNLPERGLRLSDMLMLRLEKGL</sequence>
<feature type="region of interest" description="Disordered" evidence="4">
    <location>
        <begin position="402"/>
        <end position="480"/>
    </location>
</feature>
<dbReference type="GO" id="GO:0009225">
    <property type="term" value="P:nucleotide-sugar metabolic process"/>
    <property type="evidence" value="ECO:0007669"/>
    <property type="project" value="TreeGrafter"/>
</dbReference>
<dbReference type="InterPro" id="IPR048362">
    <property type="entry name" value="PARG_helical"/>
</dbReference>
<dbReference type="GO" id="GO:0004649">
    <property type="term" value="F:poly(ADP-ribose) glycohydrolase activity"/>
    <property type="evidence" value="ECO:0007669"/>
    <property type="project" value="UniProtKB-EC"/>
</dbReference>
<evidence type="ECO:0000256" key="3">
    <source>
        <dbReference type="ARBA" id="ARBA00022801"/>
    </source>
</evidence>
<organism evidence="7 8">
    <name type="scientific">Vitrella brassicaformis (strain CCMP3155)</name>
    <dbReference type="NCBI Taxonomy" id="1169540"/>
    <lineage>
        <taxon>Eukaryota</taxon>
        <taxon>Sar</taxon>
        <taxon>Alveolata</taxon>
        <taxon>Colpodellida</taxon>
        <taxon>Vitrellaceae</taxon>
        <taxon>Vitrella</taxon>
    </lineage>
</organism>
<evidence type="ECO:0000256" key="2">
    <source>
        <dbReference type="ARBA" id="ARBA00012255"/>
    </source>
</evidence>